<dbReference type="GO" id="GO:0046872">
    <property type="term" value="F:metal ion binding"/>
    <property type="evidence" value="ECO:0007669"/>
    <property type="project" value="UniProtKB-KW"/>
</dbReference>
<dbReference type="InterPro" id="IPR036412">
    <property type="entry name" value="HAD-like_sf"/>
</dbReference>
<evidence type="ECO:0000256" key="4">
    <source>
        <dbReference type="ARBA" id="ARBA00022723"/>
    </source>
</evidence>
<accession>A0A0U3MG99</accession>
<organism evidence="9 10">
    <name type="scientific">Roseateles depolymerans</name>
    <dbReference type="NCBI Taxonomy" id="76731"/>
    <lineage>
        <taxon>Bacteria</taxon>
        <taxon>Pseudomonadati</taxon>
        <taxon>Pseudomonadota</taxon>
        <taxon>Betaproteobacteria</taxon>
        <taxon>Burkholderiales</taxon>
        <taxon>Sphaerotilaceae</taxon>
        <taxon>Roseateles</taxon>
    </lineage>
</organism>
<dbReference type="NCBIfam" id="TIGR01656">
    <property type="entry name" value="Histidinol-ppas"/>
    <property type="match status" value="1"/>
</dbReference>
<dbReference type="KEGG" id="rdp:RD2015_2048"/>
<feature type="compositionally biased region" description="Low complexity" evidence="8">
    <location>
        <begin position="282"/>
        <end position="310"/>
    </location>
</feature>
<keyword evidence="5" id="KW-0378">Hydrolase</keyword>
<dbReference type="NCBIfam" id="TIGR01662">
    <property type="entry name" value="HAD-SF-IIIA"/>
    <property type="match status" value="1"/>
</dbReference>
<dbReference type="EMBL" id="CP013729">
    <property type="protein sequence ID" value="ALV06524.1"/>
    <property type="molecule type" value="Genomic_DNA"/>
</dbReference>
<dbReference type="PATRIC" id="fig|76731.3.peg.2098"/>
<dbReference type="GO" id="GO:0005975">
    <property type="term" value="P:carbohydrate metabolic process"/>
    <property type="evidence" value="ECO:0007669"/>
    <property type="project" value="InterPro"/>
</dbReference>
<dbReference type="PANTHER" id="PTHR42891:SF1">
    <property type="entry name" value="D-GLYCERO-BETA-D-MANNO-HEPTOSE-1,7-BISPHOSPHATE 7-PHOSPHATASE"/>
    <property type="match status" value="1"/>
</dbReference>
<dbReference type="GO" id="GO:0005737">
    <property type="term" value="C:cytoplasm"/>
    <property type="evidence" value="ECO:0007669"/>
    <property type="project" value="UniProtKB-SubCell"/>
</dbReference>
<dbReference type="InterPro" id="IPR006543">
    <property type="entry name" value="Histidinol-phos"/>
</dbReference>
<evidence type="ECO:0000313" key="10">
    <source>
        <dbReference type="Proteomes" id="UP000060699"/>
    </source>
</evidence>
<evidence type="ECO:0000256" key="5">
    <source>
        <dbReference type="ARBA" id="ARBA00022801"/>
    </source>
</evidence>
<feature type="region of interest" description="Disordered" evidence="8">
    <location>
        <begin position="204"/>
        <end position="235"/>
    </location>
</feature>
<protein>
    <recommendedName>
        <fullName evidence="7">D,D-heptose 1,7-bisphosphate phosphatase</fullName>
    </recommendedName>
</protein>
<evidence type="ECO:0000256" key="8">
    <source>
        <dbReference type="SAM" id="MobiDB-lite"/>
    </source>
</evidence>
<dbReference type="STRING" id="76731.RD2015_2048"/>
<gene>
    <name evidence="9" type="ORF">RD2015_2048</name>
</gene>
<evidence type="ECO:0000256" key="7">
    <source>
        <dbReference type="ARBA" id="ARBA00031828"/>
    </source>
</evidence>
<name>A0A0U3MG99_9BURK</name>
<keyword evidence="10" id="KW-1185">Reference proteome</keyword>
<evidence type="ECO:0000256" key="1">
    <source>
        <dbReference type="ARBA" id="ARBA00004496"/>
    </source>
</evidence>
<keyword evidence="6" id="KW-0119">Carbohydrate metabolism</keyword>
<dbReference type="GO" id="GO:0016791">
    <property type="term" value="F:phosphatase activity"/>
    <property type="evidence" value="ECO:0007669"/>
    <property type="project" value="InterPro"/>
</dbReference>
<proteinExistence type="inferred from homology"/>
<comment type="similarity">
    <text evidence="2">Belongs to the GmhB family.</text>
</comment>
<evidence type="ECO:0000256" key="3">
    <source>
        <dbReference type="ARBA" id="ARBA00022490"/>
    </source>
</evidence>
<dbReference type="AlphaFoldDB" id="A0A0U3MG99"/>
<evidence type="ECO:0000313" key="9">
    <source>
        <dbReference type="EMBL" id="ALV06524.1"/>
    </source>
</evidence>
<dbReference type="SUPFAM" id="SSF56784">
    <property type="entry name" value="HAD-like"/>
    <property type="match status" value="1"/>
</dbReference>
<dbReference type="InterPro" id="IPR004446">
    <property type="entry name" value="Heptose_bisP_phosphatase"/>
</dbReference>
<feature type="compositionally biased region" description="Low complexity" evidence="8">
    <location>
        <begin position="223"/>
        <end position="235"/>
    </location>
</feature>
<keyword evidence="3" id="KW-0963">Cytoplasm</keyword>
<dbReference type="CDD" id="cd07503">
    <property type="entry name" value="HAD_HisB-N"/>
    <property type="match status" value="1"/>
</dbReference>
<reference evidence="9 10" key="1">
    <citation type="submission" date="2015-12" db="EMBL/GenBank/DDBJ databases">
        <title>Complete genome of Roseateles depolymerans KCTC 42856.</title>
        <authorList>
            <person name="Kim K.M."/>
        </authorList>
    </citation>
    <scope>NUCLEOTIDE SEQUENCE [LARGE SCALE GENOMIC DNA]</scope>
    <source>
        <strain evidence="9 10">KCTC 42856</strain>
    </source>
</reference>
<evidence type="ECO:0000256" key="6">
    <source>
        <dbReference type="ARBA" id="ARBA00023277"/>
    </source>
</evidence>
<dbReference type="Pfam" id="PF13242">
    <property type="entry name" value="Hydrolase_like"/>
    <property type="match status" value="1"/>
</dbReference>
<dbReference type="InterPro" id="IPR006549">
    <property type="entry name" value="HAD-SF_hydro_IIIA"/>
</dbReference>
<sequence>MTTFLPTDTFTGSPARPLRPCLFLDKDGTLIENVPYNVDPSQLRFMPGAGEALARLREAGLSLVIVTNQAGIAKGLFTRAQFARLQEVLLRRLKDEFGVVIDDVAVCPHSPDAKGRPACLCRKPAPGMLIRAARAHHLDLARSWMVGDTLDDVEAGHRAGARGLLFDSGGETEWRRSPLREPSGTFTSWPALAEHLLAAMKADAMPPGTSSEQTSGSASAEPSSQTHSTASAASTARSALSSSAASSASSSASLQAPSTLSRLQRLSSFVRSSPVRSLPVMASTAQSPSASSSSLRAASPLPPQSAAATA</sequence>
<dbReference type="Gene3D" id="3.40.50.1000">
    <property type="entry name" value="HAD superfamily/HAD-like"/>
    <property type="match status" value="1"/>
</dbReference>
<comment type="subcellular location">
    <subcellularLocation>
        <location evidence="1">Cytoplasm</location>
    </subcellularLocation>
</comment>
<dbReference type="Proteomes" id="UP000060699">
    <property type="component" value="Chromosome"/>
</dbReference>
<dbReference type="InterPro" id="IPR023214">
    <property type="entry name" value="HAD_sf"/>
</dbReference>
<evidence type="ECO:0000256" key="2">
    <source>
        <dbReference type="ARBA" id="ARBA00005628"/>
    </source>
</evidence>
<keyword evidence="4" id="KW-0479">Metal-binding</keyword>
<dbReference type="PANTHER" id="PTHR42891">
    <property type="entry name" value="D-GLYCERO-BETA-D-MANNO-HEPTOSE-1,7-BISPHOSPHATE 7-PHOSPHATASE"/>
    <property type="match status" value="1"/>
</dbReference>
<feature type="compositionally biased region" description="Polar residues" evidence="8">
    <location>
        <begin position="208"/>
        <end position="222"/>
    </location>
</feature>
<feature type="region of interest" description="Disordered" evidence="8">
    <location>
        <begin position="272"/>
        <end position="310"/>
    </location>
</feature>